<dbReference type="OrthoDB" id="9766717at2"/>
<dbReference type="NCBIfam" id="NF009008">
    <property type="entry name" value="PRK12354.1"/>
    <property type="match status" value="1"/>
</dbReference>
<reference evidence="6 7" key="1">
    <citation type="journal article" date="2019" name="Environ. Microbiol.">
        <title>Species interactions and distinct microbial communities in high Arctic permafrost affected cryosols are associated with the CH4 and CO2 gas fluxes.</title>
        <authorList>
            <person name="Altshuler I."/>
            <person name="Hamel J."/>
            <person name="Turney S."/>
            <person name="Magnuson E."/>
            <person name="Levesque R."/>
            <person name="Greer C."/>
            <person name="Whyte L.G."/>
        </authorList>
    </citation>
    <scope>NUCLEOTIDE SEQUENCE [LARGE SCALE GENOMIC DNA]</scope>
    <source>
        <strain evidence="6 7">S5.20</strain>
    </source>
</reference>
<dbReference type="GO" id="GO:0005829">
    <property type="term" value="C:cytosol"/>
    <property type="evidence" value="ECO:0007669"/>
    <property type="project" value="TreeGrafter"/>
</dbReference>
<dbReference type="GO" id="GO:0019546">
    <property type="term" value="P:L-arginine deiminase pathway"/>
    <property type="evidence" value="ECO:0007669"/>
    <property type="project" value="TreeGrafter"/>
</dbReference>
<dbReference type="InterPro" id="IPR003964">
    <property type="entry name" value="Carb_kinase"/>
</dbReference>
<dbReference type="InterPro" id="IPR036393">
    <property type="entry name" value="AceGlu_kinase-like_sf"/>
</dbReference>
<dbReference type="Gene3D" id="3.40.1160.10">
    <property type="entry name" value="Acetylglutamate kinase-like"/>
    <property type="match status" value="1"/>
</dbReference>
<dbReference type="PANTHER" id="PTHR30409">
    <property type="entry name" value="CARBAMATE KINASE"/>
    <property type="match status" value="1"/>
</dbReference>
<dbReference type="Proteomes" id="UP000320095">
    <property type="component" value="Unassembled WGS sequence"/>
</dbReference>
<keyword evidence="7" id="KW-1185">Reference proteome</keyword>
<dbReference type="AlphaFoldDB" id="A0A502E509"/>
<organism evidence="6 7">
    <name type="scientific">Mycolicibacterium hodleri</name>
    <dbReference type="NCBI Taxonomy" id="49897"/>
    <lineage>
        <taxon>Bacteria</taxon>
        <taxon>Bacillati</taxon>
        <taxon>Actinomycetota</taxon>
        <taxon>Actinomycetes</taxon>
        <taxon>Mycobacteriales</taxon>
        <taxon>Mycobacteriaceae</taxon>
        <taxon>Mycolicibacterium</taxon>
    </lineage>
</organism>
<dbReference type="InterPro" id="IPR001048">
    <property type="entry name" value="Asp/Glu/Uridylate_kinase"/>
</dbReference>
<evidence type="ECO:0000256" key="2">
    <source>
        <dbReference type="ARBA" id="ARBA00022679"/>
    </source>
</evidence>
<evidence type="ECO:0000256" key="4">
    <source>
        <dbReference type="PIRNR" id="PIRNR000723"/>
    </source>
</evidence>
<keyword evidence="2 4" id="KW-0808">Transferase</keyword>
<dbReference type="Pfam" id="PF00696">
    <property type="entry name" value="AA_kinase"/>
    <property type="match status" value="1"/>
</dbReference>
<evidence type="ECO:0000256" key="1">
    <source>
        <dbReference type="ARBA" id="ARBA00011066"/>
    </source>
</evidence>
<dbReference type="PIRSF" id="PIRSF000723">
    <property type="entry name" value="Carbamate_kin"/>
    <property type="match status" value="1"/>
</dbReference>
<dbReference type="SUPFAM" id="SSF53633">
    <property type="entry name" value="Carbamate kinase-like"/>
    <property type="match status" value="1"/>
</dbReference>
<evidence type="ECO:0000256" key="3">
    <source>
        <dbReference type="ARBA" id="ARBA00022777"/>
    </source>
</evidence>
<protein>
    <recommendedName>
        <fullName evidence="4">Carbamate kinase</fullName>
    </recommendedName>
</protein>
<name>A0A502E509_9MYCO</name>
<dbReference type="GO" id="GO:0008804">
    <property type="term" value="F:carbamate kinase activity"/>
    <property type="evidence" value="ECO:0007669"/>
    <property type="project" value="InterPro"/>
</dbReference>
<comment type="caution">
    <text evidence="6">The sequence shown here is derived from an EMBL/GenBank/DDBJ whole genome shotgun (WGS) entry which is preliminary data.</text>
</comment>
<dbReference type="EMBL" id="RCZG01000010">
    <property type="protein sequence ID" value="TPG32039.1"/>
    <property type="molecule type" value="Genomic_DNA"/>
</dbReference>
<evidence type="ECO:0000313" key="6">
    <source>
        <dbReference type="EMBL" id="TPG32039.1"/>
    </source>
</evidence>
<proteinExistence type="inferred from homology"/>
<dbReference type="CDD" id="cd04235">
    <property type="entry name" value="AAK_CK"/>
    <property type="match status" value="1"/>
</dbReference>
<dbReference type="PRINTS" id="PR01469">
    <property type="entry name" value="CARBMTKINASE"/>
</dbReference>
<accession>A0A502E509</accession>
<sequence>MRIVIALGGNALLARGDKPDATIQLAHLRTAAEAIAPLTVDHDVLICHGNGPQVGLLSLESETDHTLTRPYPLDDLVAETQGMIGYWLAQALHNAGVRKPVLGLITQTLVDAADPAFAAPTKFVGPGYPRDRAEELAGQHGWTVAVDGDRWRRVVASPEPLRVIEQDSITRLLDAGSVVICGGGGGAAVSEDAVGQLTGVEAVVDKDYVATLLGIAVKAQRLLVLTDVSAVMADYGTPAAAPLSTLGADELHDMAFPAGSMGPKIEACRRFVTATGQPAIIGALSDARALLAGTAGTTITPTAPASVTPRPG</sequence>
<evidence type="ECO:0000259" key="5">
    <source>
        <dbReference type="Pfam" id="PF00696"/>
    </source>
</evidence>
<keyword evidence="3 4" id="KW-0418">Kinase</keyword>
<comment type="similarity">
    <text evidence="1 4">Belongs to the carbamate kinase family.</text>
</comment>
<dbReference type="PANTHER" id="PTHR30409:SF1">
    <property type="entry name" value="CARBAMATE KINASE-RELATED"/>
    <property type="match status" value="1"/>
</dbReference>
<gene>
    <name evidence="6" type="ORF">EAH80_21150</name>
</gene>
<feature type="domain" description="Aspartate/glutamate/uridylate kinase" evidence="5">
    <location>
        <begin position="1"/>
        <end position="281"/>
    </location>
</feature>
<evidence type="ECO:0000313" key="7">
    <source>
        <dbReference type="Proteomes" id="UP000320095"/>
    </source>
</evidence>